<dbReference type="InterPro" id="IPR001647">
    <property type="entry name" value="HTH_TetR"/>
</dbReference>
<evidence type="ECO:0000313" key="7">
    <source>
        <dbReference type="Proteomes" id="UP000242444"/>
    </source>
</evidence>
<dbReference type="Gene3D" id="1.10.357.10">
    <property type="entry name" value="Tetracycline Repressor, domain 2"/>
    <property type="match status" value="1"/>
</dbReference>
<dbReference type="Proteomes" id="UP000242444">
    <property type="component" value="Unassembled WGS sequence"/>
</dbReference>
<dbReference type="SUPFAM" id="SSF46689">
    <property type="entry name" value="Homeodomain-like"/>
    <property type="match status" value="1"/>
</dbReference>
<dbReference type="PANTHER" id="PTHR30055:SF234">
    <property type="entry name" value="HTH-TYPE TRANSCRIPTIONAL REGULATOR BETI"/>
    <property type="match status" value="1"/>
</dbReference>
<dbReference type="PROSITE" id="PS50977">
    <property type="entry name" value="HTH_TETR_2"/>
    <property type="match status" value="1"/>
</dbReference>
<protein>
    <submittedName>
        <fullName evidence="6">TetR family transcriptional regulator</fullName>
    </submittedName>
</protein>
<gene>
    <name evidence="6" type="ORF">CFN78_19950</name>
</gene>
<evidence type="ECO:0000313" key="6">
    <source>
        <dbReference type="EMBL" id="OZM71542.1"/>
    </source>
</evidence>
<sequence>MLGAARRVFAEHGPRAGTIEQIARAAGVSRQAVYDRFRDRATLVDAVVREIGEEAFAAIGAPAARWADPDLRAWTRANYAAMFTFVAEHPEAMPLLQEAERTGDPALTRLRGRLAEVYAKAVRARFAAHGVRTGGGDRALVAMYFAMTEALVGLADGGDAAEREAFIDLLTEFTVGGVLRLYEHAPGVLDRLRGQET</sequence>
<keyword evidence="3" id="KW-0804">Transcription</keyword>
<dbReference type="InterPro" id="IPR050109">
    <property type="entry name" value="HTH-type_TetR-like_transc_reg"/>
</dbReference>
<organism evidence="6 7">
    <name type="scientific">Amycolatopsis antarctica</name>
    <dbReference type="NCBI Taxonomy" id="1854586"/>
    <lineage>
        <taxon>Bacteria</taxon>
        <taxon>Bacillati</taxon>
        <taxon>Actinomycetota</taxon>
        <taxon>Actinomycetes</taxon>
        <taxon>Pseudonocardiales</taxon>
        <taxon>Pseudonocardiaceae</taxon>
        <taxon>Amycolatopsis</taxon>
    </lineage>
</organism>
<evidence type="ECO:0000256" key="2">
    <source>
        <dbReference type="ARBA" id="ARBA00023125"/>
    </source>
</evidence>
<keyword evidence="7" id="KW-1185">Reference proteome</keyword>
<dbReference type="PRINTS" id="PR00455">
    <property type="entry name" value="HTHTETR"/>
</dbReference>
<comment type="caution">
    <text evidence="6">The sequence shown here is derived from an EMBL/GenBank/DDBJ whole genome shotgun (WGS) entry which is preliminary data.</text>
</comment>
<dbReference type="GO" id="GO:0000976">
    <property type="term" value="F:transcription cis-regulatory region binding"/>
    <property type="evidence" value="ECO:0007669"/>
    <property type="project" value="TreeGrafter"/>
</dbReference>
<dbReference type="AlphaFoldDB" id="A0A263CZE9"/>
<reference evidence="6 7" key="1">
    <citation type="submission" date="2017-07" db="EMBL/GenBank/DDBJ databases">
        <title>Amycolatopsis antarcticus sp. nov., isolated from the surface of an Antarcticus brown macroalga.</title>
        <authorList>
            <person name="Wang J."/>
            <person name="Leiva S."/>
            <person name="Huang J."/>
            <person name="Huang Y."/>
        </authorList>
    </citation>
    <scope>NUCLEOTIDE SEQUENCE [LARGE SCALE GENOMIC DNA]</scope>
    <source>
        <strain evidence="6 7">AU-G6</strain>
    </source>
</reference>
<evidence type="ECO:0000256" key="3">
    <source>
        <dbReference type="ARBA" id="ARBA00023163"/>
    </source>
</evidence>
<keyword evidence="2 4" id="KW-0238">DNA-binding</keyword>
<name>A0A263CZE9_9PSEU</name>
<dbReference type="OrthoDB" id="4726108at2"/>
<evidence type="ECO:0000256" key="1">
    <source>
        <dbReference type="ARBA" id="ARBA00023015"/>
    </source>
</evidence>
<dbReference type="InParanoid" id="A0A263CZE9"/>
<dbReference type="EMBL" id="NKYE01000013">
    <property type="protein sequence ID" value="OZM71542.1"/>
    <property type="molecule type" value="Genomic_DNA"/>
</dbReference>
<accession>A0A263CZE9</accession>
<dbReference type="GO" id="GO:0003700">
    <property type="term" value="F:DNA-binding transcription factor activity"/>
    <property type="evidence" value="ECO:0007669"/>
    <property type="project" value="TreeGrafter"/>
</dbReference>
<feature type="domain" description="HTH tetR-type" evidence="5">
    <location>
        <begin position="1"/>
        <end position="55"/>
    </location>
</feature>
<dbReference type="Pfam" id="PF00440">
    <property type="entry name" value="TetR_N"/>
    <property type="match status" value="1"/>
</dbReference>
<dbReference type="PANTHER" id="PTHR30055">
    <property type="entry name" value="HTH-TYPE TRANSCRIPTIONAL REGULATOR RUTR"/>
    <property type="match status" value="1"/>
</dbReference>
<proteinExistence type="predicted"/>
<keyword evidence="1" id="KW-0805">Transcription regulation</keyword>
<evidence type="ECO:0000256" key="4">
    <source>
        <dbReference type="PROSITE-ProRule" id="PRU00335"/>
    </source>
</evidence>
<feature type="DNA-binding region" description="H-T-H motif" evidence="4">
    <location>
        <begin position="18"/>
        <end position="37"/>
    </location>
</feature>
<evidence type="ECO:0000259" key="5">
    <source>
        <dbReference type="PROSITE" id="PS50977"/>
    </source>
</evidence>
<dbReference type="InterPro" id="IPR009057">
    <property type="entry name" value="Homeodomain-like_sf"/>
</dbReference>